<keyword evidence="4 8" id="KW-1003">Cell membrane</keyword>
<dbReference type="EMBL" id="RHHT01000026">
    <property type="protein sequence ID" value="RNB78248.1"/>
    <property type="molecule type" value="Genomic_DNA"/>
</dbReference>
<evidence type="ECO:0000256" key="5">
    <source>
        <dbReference type="ARBA" id="ARBA00022692"/>
    </source>
</evidence>
<evidence type="ECO:0000256" key="6">
    <source>
        <dbReference type="ARBA" id="ARBA00022989"/>
    </source>
</evidence>
<feature type="transmembrane region" description="Helical" evidence="8">
    <location>
        <begin position="21"/>
        <end position="42"/>
    </location>
</feature>
<dbReference type="PANTHER" id="PTHR30294">
    <property type="entry name" value="MEMBRANE COMPONENT OF ABC TRANSPORTER YHHJ-RELATED"/>
    <property type="match status" value="1"/>
</dbReference>
<accession>A0A3M8CRJ0</accession>
<dbReference type="InterPro" id="IPR000412">
    <property type="entry name" value="ABC_2_transport"/>
</dbReference>
<proteinExistence type="inferred from homology"/>
<protein>
    <recommendedName>
        <fullName evidence="8">Transport permease protein</fullName>
    </recommendedName>
</protein>
<dbReference type="Pfam" id="PF12698">
    <property type="entry name" value="ABC2_membrane_3"/>
    <property type="match status" value="1"/>
</dbReference>
<evidence type="ECO:0000256" key="8">
    <source>
        <dbReference type="RuleBase" id="RU361157"/>
    </source>
</evidence>
<evidence type="ECO:0000313" key="10">
    <source>
        <dbReference type="EMBL" id="RNB78248.1"/>
    </source>
</evidence>
<evidence type="ECO:0000256" key="3">
    <source>
        <dbReference type="ARBA" id="ARBA00022448"/>
    </source>
</evidence>
<dbReference type="GO" id="GO:0043190">
    <property type="term" value="C:ATP-binding cassette (ABC) transporter complex"/>
    <property type="evidence" value="ECO:0007669"/>
    <property type="project" value="InterPro"/>
</dbReference>
<comment type="subcellular location">
    <subcellularLocation>
        <location evidence="1 8">Cell membrane</location>
        <topology evidence="1 8">Multi-pass membrane protein</topology>
    </subcellularLocation>
</comment>
<dbReference type="PANTHER" id="PTHR30294:SF45">
    <property type="entry name" value="LINEARMYCIN RESISTANCE PERMEASE PROTEIN LNRN"/>
    <property type="match status" value="1"/>
</dbReference>
<keyword evidence="6 8" id="KW-1133">Transmembrane helix</keyword>
<feature type="transmembrane region" description="Helical" evidence="8">
    <location>
        <begin position="266"/>
        <end position="288"/>
    </location>
</feature>
<feature type="transmembrane region" description="Helical" evidence="8">
    <location>
        <begin position="188"/>
        <end position="207"/>
    </location>
</feature>
<dbReference type="PRINTS" id="PR00164">
    <property type="entry name" value="ABC2TRNSPORT"/>
</dbReference>
<dbReference type="PROSITE" id="PS51012">
    <property type="entry name" value="ABC_TM2"/>
    <property type="match status" value="1"/>
</dbReference>
<comment type="similarity">
    <text evidence="2 8">Belongs to the ABC-2 integral membrane protein family.</text>
</comment>
<organism evidence="10 11">
    <name type="scientific">Brevibacillus panacihumi</name>
    <dbReference type="NCBI Taxonomy" id="497735"/>
    <lineage>
        <taxon>Bacteria</taxon>
        <taxon>Bacillati</taxon>
        <taxon>Bacillota</taxon>
        <taxon>Bacilli</taxon>
        <taxon>Bacillales</taxon>
        <taxon>Paenibacillaceae</taxon>
        <taxon>Brevibacillus</taxon>
    </lineage>
</organism>
<evidence type="ECO:0000259" key="9">
    <source>
        <dbReference type="PROSITE" id="PS51012"/>
    </source>
</evidence>
<dbReference type="AlphaFoldDB" id="A0A3M8CRJ0"/>
<dbReference type="InterPro" id="IPR051449">
    <property type="entry name" value="ABC-2_transporter_component"/>
</dbReference>
<dbReference type="RefSeq" id="WP_023556402.1">
    <property type="nucleotide sequence ID" value="NZ_RHHT01000026.1"/>
</dbReference>
<evidence type="ECO:0000256" key="4">
    <source>
        <dbReference type="ARBA" id="ARBA00022475"/>
    </source>
</evidence>
<evidence type="ECO:0000256" key="1">
    <source>
        <dbReference type="ARBA" id="ARBA00004651"/>
    </source>
</evidence>
<keyword evidence="3 8" id="KW-0813">Transport</keyword>
<feature type="domain" description="ABC transmembrane type-2" evidence="9">
    <location>
        <begin position="152"/>
        <end position="375"/>
    </location>
</feature>
<feature type="transmembrane region" description="Helical" evidence="8">
    <location>
        <begin position="350"/>
        <end position="370"/>
    </location>
</feature>
<keyword evidence="7 8" id="KW-0472">Membrane</keyword>
<evidence type="ECO:0000256" key="2">
    <source>
        <dbReference type="ARBA" id="ARBA00007783"/>
    </source>
</evidence>
<name>A0A3M8CRJ0_9BACL</name>
<dbReference type="Gene3D" id="3.40.1710.10">
    <property type="entry name" value="abc type-2 transporter like domain"/>
    <property type="match status" value="1"/>
</dbReference>
<evidence type="ECO:0000313" key="11">
    <source>
        <dbReference type="Proteomes" id="UP000281915"/>
    </source>
</evidence>
<feature type="transmembrane region" description="Helical" evidence="8">
    <location>
        <begin position="300"/>
        <end position="318"/>
    </location>
</feature>
<dbReference type="InterPro" id="IPR047817">
    <property type="entry name" value="ABC2_TM_bact-type"/>
</dbReference>
<evidence type="ECO:0000256" key="7">
    <source>
        <dbReference type="ARBA" id="ARBA00023136"/>
    </source>
</evidence>
<reference evidence="10 11" key="1">
    <citation type="submission" date="2018-10" db="EMBL/GenBank/DDBJ databases">
        <title>Phylogenomics of Brevibacillus.</title>
        <authorList>
            <person name="Dunlap C."/>
        </authorList>
    </citation>
    <scope>NUCLEOTIDE SEQUENCE [LARGE SCALE GENOMIC DNA]</scope>
    <source>
        <strain evidence="10 11">JCM 15085</strain>
    </source>
</reference>
<dbReference type="GO" id="GO:0140359">
    <property type="term" value="F:ABC-type transporter activity"/>
    <property type="evidence" value="ECO:0007669"/>
    <property type="project" value="InterPro"/>
</dbReference>
<feature type="transmembrane region" description="Helical" evidence="8">
    <location>
        <begin position="228"/>
        <end position="251"/>
    </location>
</feature>
<dbReference type="InterPro" id="IPR013525">
    <property type="entry name" value="ABC2_TM"/>
</dbReference>
<sequence>MSELMWLIRKTLKDTFRKKSSWFGYFGLPIAGILITMFLYGYNNTGIIRVGILNQDGNQAITQNVIRFMEGLNQVKVTILDEQTLHADIASGKLDSGIIFEQGFASSVRDGDPEHLSIISVKGTQVTAYIKAMLQNYIGNIAAIGKESHGDDAMFVRLYEAYSQQDFMLKAETIQDTSNMKMMTYQSIGFLIAFMMFSAVNMSEIILKEKENRTFLRLLSSPMSARTYVLSNVVANLIMMLLQIVVALVVMKNVLHIDSGVTYSELIPALLLFGLATICLSLLIVAFAKSTTGVDAMQNLIITPSCLLAGCFFPMEIMPDTVRKISSFLPQHWLLDMINKLQEGQTLGSLYVNMAILLAFAVVFALIAIFRFGRNNDVRQFV</sequence>
<gene>
    <name evidence="10" type="ORF">EDM58_12155</name>
</gene>
<dbReference type="Proteomes" id="UP000281915">
    <property type="component" value="Unassembled WGS sequence"/>
</dbReference>
<keyword evidence="5 8" id="KW-0812">Transmembrane</keyword>
<comment type="caution">
    <text evidence="10">The sequence shown here is derived from an EMBL/GenBank/DDBJ whole genome shotgun (WGS) entry which is preliminary data.</text>
</comment>